<dbReference type="Proteomes" id="UP000838756">
    <property type="component" value="Unassembled WGS sequence"/>
</dbReference>
<sequence length="85" mass="9839">MTSSAEEPELLKTKAKLAMSREHVLRTDERWGSKVLEWQPRTIKRSVYRRLSQLAFDVTSGESQLVEPLDPSGTRPWIRNSLQKT</sequence>
<organism evidence="2 3">
    <name type="scientific">Pararge aegeria aegeria</name>
    <dbReference type="NCBI Taxonomy" id="348720"/>
    <lineage>
        <taxon>Eukaryota</taxon>
        <taxon>Metazoa</taxon>
        <taxon>Ecdysozoa</taxon>
        <taxon>Arthropoda</taxon>
        <taxon>Hexapoda</taxon>
        <taxon>Insecta</taxon>
        <taxon>Pterygota</taxon>
        <taxon>Neoptera</taxon>
        <taxon>Endopterygota</taxon>
        <taxon>Lepidoptera</taxon>
        <taxon>Glossata</taxon>
        <taxon>Ditrysia</taxon>
        <taxon>Papilionoidea</taxon>
        <taxon>Nymphalidae</taxon>
        <taxon>Satyrinae</taxon>
        <taxon>Satyrini</taxon>
        <taxon>Parargina</taxon>
        <taxon>Pararge</taxon>
    </lineage>
</organism>
<keyword evidence="3" id="KW-1185">Reference proteome</keyword>
<proteinExistence type="predicted"/>
<evidence type="ECO:0000313" key="3">
    <source>
        <dbReference type="Proteomes" id="UP000838756"/>
    </source>
</evidence>
<evidence type="ECO:0000256" key="1">
    <source>
        <dbReference type="SAM" id="MobiDB-lite"/>
    </source>
</evidence>
<dbReference type="EMBL" id="CAKXAJ010026013">
    <property type="protein sequence ID" value="CAH2250712.1"/>
    <property type="molecule type" value="Genomic_DNA"/>
</dbReference>
<dbReference type="AlphaFoldDB" id="A0A8S4S8I4"/>
<feature type="region of interest" description="Disordered" evidence="1">
    <location>
        <begin position="64"/>
        <end position="85"/>
    </location>
</feature>
<accession>A0A8S4S8I4</accession>
<dbReference type="OrthoDB" id="407509at2759"/>
<protein>
    <submittedName>
        <fullName evidence="2">Jg13642 protein</fullName>
    </submittedName>
</protein>
<gene>
    <name evidence="2" type="primary">jg13642</name>
    <name evidence="2" type="ORF">PAEG_LOCUS22111</name>
</gene>
<reference evidence="2" key="1">
    <citation type="submission" date="2022-03" db="EMBL/GenBank/DDBJ databases">
        <authorList>
            <person name="Lindestad O."/>
        </authorList>
    </citation>
    <scope>NUCLEOTIDE SEQUENCE</scope>
</reference>
<evidence type="ECO:0000313" key="2">
    <source>
        <dbReference type="EMBL" id="CAH2250712.1"/>
    </source>
</evidence>
<name>A0A8S4S8I4_9NEOP</name>
<comment type="caution">
    <text evidence="2">The sequence shown here is derived from an EMBL/GenBank/DDBJ whole genome shotgun (WGS) entry which is preliminary data.</text>
</comment>